<dbReference type="HOGENOM" id="CLU_3235764_0_0_5"/>
<dbReference type="EMBL" id="AAMT01000008">
    <property type="protein sequence ID" value="EAQ12413.1"/>
    <property type="molecule type" value="Genomic_DNA"/>
</dbReference>
<evidence type="ECO:0000313" key="3">
    <source>
        <dbReference type="Proteomes" id="UP000002931"/>
    </source>
</evidence>
<protein>
    <submittedName>
        <fullName evidence="2">Uncharacterized protein</fullName>
    </submittedName>
</protein>
<evidence type="ECO:0000313" key="2">
    <source>
        <dbReference type="EMBL" id="EAQ12413.1"/>
    </source>
</evidence>
<gene>
    <name evidence="2" type="ORF">RB2654_14045</name>
</gene>
<feature type="region of interest" description="Disordered" evidence="1">
    <location>
        <begin position="1"/>
        <end position="43"/>
    </location>
</feature>
<dbReference type="AlphaFoldDB" id="A3VGK8"/>
<sequence length="43" mass="5164">MDGWGRRAGRARRRDGDLGRDHRRHAQPVRRERRGRRADTLDL</sequence>
<feature type="compositionally biased region" description="Basic residues" evidence="1">
    <location>
        <begin position="21"/>
        <end position="36"/>
    </location>
</feature>
<name>A3VGK8_9RHOB</name>
<evidence type="ECO:0000256" key="1">
    <source>
        <dbReference type="SAM" id="MobiDB-lite"/>
    </source>
</evidence>
<comment type="caution">
    <text evidence="2">The sequence shown here is derived from an EMBL/GenBank/DDBJ whole genome shotgun (WGS) entry which is preliminary data.</text>
</comment>
<proteinExistence type="predicted"/>
<reference evidence="2 3" key="1">
    <citation type="journal article" date="2010" name="J. Bacteriol.">
        <title>Genome sequences of Pelagibaca bermudensis HTCC2601T and Maritimibacter alkaliphilus HTCC2654T, the type strains of two marine Roseobacter genera.</title>
        <authorList>
            <person name="Thrash J.C."/>
            <person name="Cho J.C."/>
            <person name="Ferriera S."/>
            <person name="Johnson J."/>
            <person name="Vergin K.L."/>
            <person name="Giovannoni S.J."/>
        </authorList>
    </citation>
    <scope>NUCLEOTIDE SEQUENCE [LARGE SCALE GENOMIC DNA]</scope>
    <source>
        <strain evidence="2 3">HTCC2654</strain>
    </source>
</reference>
<keyword evidence="3" id="KW-1185">Reference proteome</keyword>
<accession>A3VGK8</accession>
<organism evidence="2 3">
    <name type="scientific">Maritimibacter alkaliphilus HTCC2654</name>
    <dbReference type="NCBI Taxonomy" id="314271"/>
    <lineage>
        <taxon>Bacteria</taxon>
        <taxon>Pseudomonadati</taxon>
        <taxon>Pseudomonadota</taxon>
        <taxon>Alphaproteobacteria</taxon>
        <taxon>Rhodobacterales</taxon>
        <taxon>Roseobacteraceae</taxon>
        <taxon>Maritimibacter</taxon>
    </lineage>
</organism>
<dbReference type="Proteomes" id="UP000002931">
    <property type="component" value="Unassembled WGS sequence"/>
</dbReference>